<dbReference type="Proteomes" id="UP000823674">
    <property type="component" value="Chromosome A07"/>
</dbReference>
<evidence type="ECO:0000313" key="1">
    <source>
        <dbReference type="EMBL" id="KAG5381026.1"/>
    </source>
</evidence>
<organism evidence="1 2">
    <name type="scientific">Brassica rapa subsp. trilocularis</name>
    <dbReference type="NCBI Taxonomy" id="1813537"/>
    <lineage>
        <taxon>Eukaryota</taxon>
        <taxon>Viridiplantae</taxon>
        <taxon>Streptophyta</taxon>
        <taxon>Embryophyta</taxon>
        <taxon>Tracheophyta</taxon>
        <taxon>Spermatophyta</taxon>
        <taxon>Magnoliopsida</taxon>
        <taxon>eudicotyledons</taxon>
        <taxon>Gunneridae</taxon>
        <taxon>Pentapetalae</taxon>
        <taxon>rosids</taxon>
        <taxon>malvids</taxon>
        <taxon>Brassicales</taxon>
        <taxon>Brassicaceae</taxon>
        <taxon>Brassiceae</taxon>
        <taxon>Brassica</taxon>
    </lineage>
</organism>
<gene>
    <name evidence="1" type="primary">A07p048000.1_BraROA</name>
    <name evidence="1" type="ORF">IGI04_028868</name>
</gene>
<protein>
    <submittedName>
        <fullName evidence="1">Uncharacterized protein</fullName>
    </submittedName>
</protein>
<keyword evidence="2" id="KW-1185">Reference proteome</keyword>
<dbReference type="EMBL" id="JADBGQ010000009">
    <property type="protein sequence ID" value="KAG5381026.1"/>
    <property type="molecule type" value="Genomic_DNA"/>
</dbReference>
<evidence type="ECO:0000313" key="2">
    <source>
        <dbReference type="Proteomes" id="UP000823674"/>
    </source>
</evidence>
<name>A0ABQ7L5J3_BRACM</name>
<comment type="caution">
    <text evidence="1">The sequence shown here is derived from an EMBL/GenBank/DDBJ whole genome shotgun (WGS) entry which is preliminary data.</text>
</comment>
<proteinExistence type="predicted"/>
<accession>A0ABQ7L5J3</accession>
<reference evidence="1 2" key="1">
    <citation type="submission" date="2021-03" db="EMBL/GenBank/DDBJ databases">
        <authorList>
            <person name="King G.J."/>
            <person name="Bancroft I."/>
            <person name="Baten A."/>
            <person name="Bloomfield J."/>
            <person name="Borpatragohain P."/>
            <person name="He Z."/>
            <person name="Irish N."/>
            <person name="Irwin J."/>
            <person name="Liu K."/>
            <person name="Mauleon R.P."/>
            <person name="Moore J."/>
            <person name="Morris R."/>
            <person name="Ostergaard L."/>
            <person name="Wang B."/>
            <person name="Wells R."/>
        </authorList>
    </citation>
    <scope>NUCLEOTIDE SEQUENCE [LARGE SCALE GENOMIC DNA]</scope>
    <source>
        <strain evidence="1">R-o-18</strain>
        <tissue evidence="1">Leaf</tissue>
    </source>
</reference>
<sequence length="109" mass="12205">MPGAEKGFRKAAYVCDILVVENNQTLVPVQDFGLKGLKLKSVRSIFISADQGNALRGSSWNIGMCVAIIVFEDPMAMIMRMEKLNDGRFSNFNICIIIANRYQKVEIEC</sequence>